<evidence type="ECO:0000256" key="3">
    <source>
        <dbReference type="SAM" id="MobiDB-lite"/>
    </source>
</evidence>
<name>A0A914D610_9BILA</name>
<proteinExistence type="predicted"/>
<dbReference type="AlphaFoldDB" id="A0A914D610"/>
<evidence type="ECO:0000256" key="1">
    <source>
        <dbReference type="ARBA" id="ARBA00004123"/>
    </source>
</evidence>
<dbReference type="CDD" id="cd00034">
    <property type="entry name" value="CSD"/>
    <property type="match status" value="1"/>
</dbReference>
<sequence length="84" mass="9628">NEPTQKKATVETPKEKPKESYGITRSDAVDFIIGVKKDEHDEELEALVKYKNGNDEFIPTSIVAELAPKDLIQYYESRLRFLQA</sequence>
<feature type="region of interest" description="Disordered" evidence="3">
    <location>
        <begin position="1"/>
        <end position="21"/>
    </location>
</feature>
<dbReference type="Gene3D" id="2.40.50.40">
    <property type="match status" value="1"/>
</dbReference>
<accession>A0A914D610</accession>
<comment type="subcellular location">
    <subcellularLocation>
        <location evidence="1">Nucleus</location>
    </subcellularLocation>
</comment>
<dbReference type="Pfam" id="PF01393">
    <property type="entry name" value="Chromo_shadow"/>
    <property type="match status" value="1"/>
</dbReference>
<evidence type="ECO:0000256" key="2">
    <source>
        <dbReference type="ARBA" id="ARBA00023242"/>
    </source>
</evidence>
<dbReference type="SUPFAM" id="SSF54160">
    <property type="entry name" value="Chromo domain-like"/>
    <property type="match status" value="1"/>
</dbReference>
<dbReference type="SMART" id="SM00300">
    <property type="entry name" value="ChSh"/>
    <property type="match status" value="1"/>
</dbReference>
<evidence type="ECO:0000313" key="5">
    <source>
        <dbReference type="Proteomes" id="UP000887540"/>
    </source>
</evidence>
<feature type="domain" description="Chromo shadow" evidence="4">
    <location>
        <begin position="21"/>
        <end position="84"/>
    </location>
</feature>
<reference evidence="6" key="1">
    <citation type="submission" date="2022-11" db="UniProtKB">
        <authorList>
            <consortium name="WormBaseParasite"/>
        </authorList>
    </citation>
    <scope>IDENTIFICATION</scope>
</reference>
<dbReference type="Proteomes" id="UP000887540">
    <property type="component" value="Unplaced"/>
</dbReference>
<evidence type="ECO:0000313" key="6">
    <source>
        <dbReference type="WBParaSite" id="ACRNAN_scaffold18605.g18539.t1"/>
    </source>
</evidence>
<dbReference type="InterPro" id="IPR008251">
    <property type="entry name" value="Chromo_shadow_dom"/>
</dbReference>
<keyword evidence="2" id="KW-0539">Nucleus</keyword>
<organism evidence="5 6">
    <name type="scientific">Acrobeloides nanus</name>
    <dbReference type="NCBI Taxonomy" id="290746"/>
    <lineage>
        <taxon>Eukaryota</taxon>
        <taxon>Metazoa</taxon>
        <taxon>Ecdysozoa</taxon>
        <taxon>Nematoda</taxon>
        <taxon>Chromadorea</taxon>
        <taxon>Rhabditida</taxon>
        <taxon>Tylenchina</taxon>
        <taxon>Cephalobomorpha</taxon>
        <taxon>Cephaloboidea</taxon>
        <taxon>Cephalobidae</taxon>
        <taxon>Acrobeloides</taxon>
    </lineage>
</organism>
<protein>
    <submittedName>
        <fullName evidence="6">Chromo shadow domain-containing protein</fullName>
    </submittedName>
</protein>
<dbReference type="InterPro" id="IPR016197">
    <property type="entry name" value="Chromo-like_dom_sf"/>
</dbReference>
<keyword evidence="5" id="KW-1185">Reference proteome</keyword>
<dbReference type="WBParaSite" id="ACRNAN_scaffold18605.g18539.t1">
    <property type="protein sequence ID" value="ACRNAN_scaffold18605.g18539.t1"/>
    <property type="gene ID" value="ACRNAN_scaffold18605.g18539"/>
</dbReference>
<dbReference type="GO" id="GO:0005634">
    <property type="term" value="C:nucleus"/>
    <property type="evidence" value="ECO:0007669"/>
    <property type="project" value="UniProtKB-SubCell"/>
</dbReference>
<evidence type="ECO:0000259" key="4">
    <source>
        <dbReference type="SMART" id="SM00300"/>
    </source>
</evidence>
<feature type="compositionally biased region" description="Basic and acidic residues" evidence="3">
    <location>
        <begin position="1"/>
        <end position="19"/>
    </location>
</feature>